<protein>
    <submittedName>
        <fullName evidence="1">Uncharacterized protein</fullName>
    </submittedName>
</protein>
<accession>A0A1G2MP41</accession>
<sequence length="100" mass="11552">MPQNARQKARYKWYVEPEDAATNNVISRLLPEENACPEAECNDGKKHSLWACTGWTLIGKLNASRVDLRLRYQIWVKKLPYGAIRPIRFGKKKILQRVAA</sequence>
<dbReference type="EMBL" id="MHRK01000006">
    <property type="protein sequence ID" value="OHA24762.1"/>
    <property type="molecule type" value="Genomic_DNA"/>
</dbReference>
<comment type="caution">
    <text evidence="1">The sequence shown here is derived from an EMBL/GenBank/DDBJ whole genome shotgun (WGS) entry which is preliminary data.</text>
</comment>
<evidence type="ECO:0000313" key="1">
    <source>
        <dbReference type="EMBL" id="OHA24762.1"/>
    </source>
</evidence>
<evidence type="ECO:0000313" key="2">
    <source>
        <dbReference type="Proteomes" id="UP000177130"/>
    </source>
</evidence>
<organism evidence="1 2">
    <name type="scientific">Candidatus Taylorbacteria bacterium RIFCSPHIGHO2_02_FULL_43_32b</name>
    <dbReference type="NCBI Taxonomy" id="1802306"/>
    <lineage>
        <taxon>Bacteria</taxon>
        <taxon>Candidatus Tayloriibacteriota</taxon>
    </lineage>
</organism>
<proteinExistence type="predicted"/>
<name>A0A1G2MP41_9BACT</name>
<gene>
    <name evidence="1" type="ORF">A3C72_00810</name>
</gene>
<dbReference type="STRING" id="1802306.A3C72_00810"/>
<reference evidence="1 2" key="1">
    <citation type="journal article" date="2016" name="Nat. Commun.">
        <title>Thousands of microbial genomes shed light on interconnected biogeochemical processes in an aquifer system.</title>
        <authorList>
            <person name="Anantharaman K."/>
            <person name="Brown C.T."/>
            <person name="Hug L.A."/>
            <person name="Sharon I."/>
            <person name="Castelle C.J."/>
            <person name="Probst A.J."/>
            <person name="Thomas B.C."/>
            <person name="Singh A."/>
            <person name="Wilkins M.J."/>
            <person name="Karaoz U."/>
            <person name="Brodie E.L."/>
            <person name="Williams K.H."/>
            <person name="Hubbard S.S."/>
            <person name="Banfield J.F."/>
        </authorList>
    </citation>
    <scope>NUCLEOTIDE SEQUENCE [LARGE SCALE GENOMIC DNA]</scope>
</reference>
<dbReference type="Proteomes" id="UP000177130">
    <property type="component" value="Unassembled WGS sequence"/>
</dbReference>
<dbReference type="AlphaFoldDB" id="A0A1G2MP41"/>